<evidence type="ECO:0000256" key="3">
    <source>
        <dbReference type="ARBA" id="ARBA00022525"/>
    </source>
</evidence>
<organism evidence="11 12">
    <name type="scientific">Bemisia tabaci</name>
    <name type="common">Sweetpotato whitefly</name>
    <name type="synonym">Aleurodes tabaci</name>
    <dbReference type="NCBI Taxonomy" id="7038"/>
    <lineage>
        <taxon>Eukaryota</taxon>
        <taxon>Metazoa</taxon>
        <taxon>Ecdysozoa</taxon>
        <taxon>Arthropoda</taxon>
        <taxon>Hexapoda</taxon>
        <taxon>Insecta</taxon>
        <taxon>Pterygota</taxon>
        <taxon>Neoptera</taxon>
        <taxon>Paraneoptera</taxon>
        <taxon>Hemiptera</taxon>
        <taxon>Sternorrhyncha</taxon>
        <taxon>Aleyrodoidea</taxon>
        <taxon>Aleyrodidae</taxon>
        <taxon>Aleyrodinae</taxon>
        <taxon>Bemisia</taxon>
    </lineage>
</organism>
<dbReference type="InterPro" id="IPR051237">
    <property type="entry name" value="Ferric-chelate_Red/DefProt"/>
</dbReference>
<evidence type="ECO:0000313" key="12">
    <source>
        <dbReference type="Proteomes" id="UP001152759"/>
    </source>
</evidence>
<feature type="domain" description="Reelin" evidence="10">
    <location>
        <begin position="14"/>
        <end position="160"/>
    </location>
</feature>
<dbReference type="AlphaFoldDB" id="A0A9P0F4H4"/>
<evidence type="ECO:0000256" key="9">
    <source>
        <dbReference type="SAM" id="SignalP"/>
    </source>
</evidence>
<name>A0A9P0F4H4_BEMTA</name>
<dbReference type="Gene3D" id="2.60.40.4060">
    <property type="entry name" value="Reeler domain"/>
    <property type="match status" value="1"/>
</dbReference>
<dbReference type="GO" id="GO:0045087">
    <property type="term" value="P:innate immune response"/>
    <property type="evidence" value="ECO:0007669"/>
    <property type="project" value="UniProtKB-KW"/>
</dbReference>
<dbReference type="PANTHER" id="PTHR45828:SF9">
    <property type="entry name" value="CELL WALL INTEGRITY AND STRESS RESPONSE COMPONENT 4-LIKE-RELATED"/>
    <property type="match status" value="1"/>
</dbReference>
<dbReference type="InterPro" id="IPR042307">
    <property type="entry name" value="Reeler_sf"/>
</dbReference>
<dbReference type="Pfam" id="PF02014">
    <property type="entry name" value="Reeler"/>
    <property type="match status" value="1"/>
</dbReference>
<keyword evidence="3" id="KW-0964">Secreted</keyword>
<dbReference type="GO" id="GO:0005576">
    <property type="term" value="C:extracellular region"/>
    <property type="evidence" value="ECO:0007669"/>
    <property type="project" value="UniProtKB-SubCell"/>
</dbReference>
<gene>
    <name evidence="11" type="ORF">BEMITA_LOCUS7510</name>
</gene>
<proteinExistence type="inferred from homology"/>
<keyword evidence="8" id="KW-0044">Antibiotic</keyword>
<feature type="chain" id="PRO_5040256148" description="Reelin domain-containing protein" evidence="9">
    <location>
        <begin position="20"/>
        <end position="160"/>
    </location>
</feature>
<evidence type="ECO:0000256" key="6">
    <source>
        <dbReference type="ARBA" id="ARBA00022729"/>
    </source>
</evidence>
<evidence type="ECO:0000313" key="11">
    <source>
        <dbReference type="EMBL" id="CAH0388605.1"/>
    </source>
</evidence>
<comment type="subcellular location">
    <subcellularLocation>
        <location evidence="1">Secreted</location>
    </subcellularLocation>
</comment>
<keyword evidence="12" id="KW-1185">Reference proteome</keyword>
<dbReference type="PANTHER" id="PTHR45828">
    <property type="entry name" value="CYTOCHROME B561/FERRIC REDUCTASE TRANSMEMBRANE"/>
    <property type="match status" value="1"/>
</dbReference>
<keyword evidence="5" id="KW-0399">Innate immunity</keyword>
<sequence>MKSSLACVVLCSLVAAVCAFKSGAPQRQCEAMRPYHEGSEPQTGRAPYTVSFSKSKIAPGERISVKITGEGNEKLKGFMIQARVGDTPVGKFSSSNSIKLLDCSGTSNTATHTSNTPRARVNLFWTAPKDLTETVTFKYTIVKDYVTYWVALDSPKLTIA</sequence>
<evidence type="ECO:0000256" key="4">
    <source>
        <dbReference type="ARBA" id="ARBA00022529"/>
    </source>
</evidence>
<dbReference type="GO" id="GO:0042742">
    <property type="term" value="P:defense response to bacterium"/>
    <property type="evidence" value="ECO:0007669"/>
    <property type="project" value="UniProtKB-KW"/>
</dbReference>
<dbReference type="InterPro" id="IPR002861">
    <property type="entry name" value="Reeler_dom"/>
</dbReference>
<evidence type="ECO:0000256" key="8">
    <source>
        <dbReference type="ARBA" id="ARBA00023022"/>
    </source>
</evidence>
<protein>
    <recommendedName>
        <fullName evidence="10">Reelin domain-containing protein</fullName>
    </recommendedName>
</protein>
<evidence type="ECO:0000256" key="5">
    <source>
        <dbReference type="ARBA" id="ARBA00022588"/>
    </source>
</evidence>
<evidence type="ECO:0000256" key="7">
    <source>
        <dbReference type="ARBA" id="ARBA00022859"/>
    </source>
</evidence>
<keyword evidence="4" id="KW-0929">Antimicrobial</keyword>
<evidence type="ECO:0000256" key="2">
    <source>
        <dbReference type="ARBA" id="ARBA00008501"/>
    </source>
</evidence>
<comment type="similarity">
    <text evidence="2">Belongs to the insect defense protein family.</text>
</comment>
<feature type="signal peptide" evidence="9">
    <location>
        <begin position="1"/>
        <end position="19"/>
    </location>
</feature>
<dbReference type="PROSITE" id="PS51019">
    <property type="entry name" value="REELIN"/>
    <property type="match status" value="1"/>
</dbReference>
<reference evidence="11" key="1">
    <citation type="submission" date="2021-12" db="EMBL/GenBank/DDBJ databases">
        <authorList>
            <person name="King R."/>
        </authorList>
    </citation>
    <scope>NUCLEOTIDE SEQUENCE</scope>
</reference>
<dbReference type="GO" id="GO:0016020">
    <property type="term" value="C:membrane"/>
    <property type="evidence" value="ECO:0007669"/>
    <property type="project" value="TreeGrafter"/>
</dbReference>
<evidence type="ECO:0000259" key="10">
    <source>
        <dbReference type="PROSITE" id="PS51019"/>
    </source>
</evidence>
<evidence type="ECO:0000256" key="1">
    <source>
        <dbReference type="ARBA" id="ARBA00004613"/>
    </source>
</evidence>
<keyword evidence="6 9" id="KW-0732">Signal</keyword>
<dbReference type="KEGG" id="btab:109044629"/>
<keyword evidence="7" id="KW-0391">Immunity</keyword>
<dbReference type="CDD" id="cd08544">
    <property type="entry name" value="Reeler"/>
    <property type="match status" value="1"/>
</dbReference>
<dbReference type="EMBL" id="OU963865">
    <property type="protein sequence ID" value="CAH0388605.1"/>
    <property type="molecule type" value="Genomic_DNA"/>
</dbReference>
<dbReference type="Proteomes" id="UP001152759">
    <property type="component" value="Chromosome 4"/>
</dbReference>
<accession>A0A9P0F4H4</accession>